<evidence type="ECO:0000313" key="3">
    <source>
        <dbReference type="EMBL" id="CAD8902804.1"/>
    </source>
</evidence>
<organism evidence="3">
    <name type="scientific">Corethron hystrix</name>
    <dbReference type="NCBI Taxonomy" id="216773"/>
    <lineage>
        <taxon>Eukaryota</taxon>
        <taxon>Sar</taxon>
        <taxon>Stramenopiles</taxon>
        <taxon>Ochrophyta</taxon>
        <taxon>Bacillariophyta</taxon>
        <taxon>Coscinodiscophyceae</taxon>
        <taxon>Corethrophycidae</taxon>
        <taxon>Corethrales</taxon>
        <taxon>Corethraceae</taxon>
        <taxon>Corethron</taxon>
    </lineage>
</organism>
<keyword evidence="1" id="KW-1133">Transmembrane helix</keyword>
<feature type="signal peptide" evidence="2">
    <location>
        <begin position="1"/>
        <end position="16"/>
    </location>
</feature>
<keyword evidence="2" id="KW-0732">Signal</keyword>
<feature type="transmembrane region" description="Helical" evidence="1">
    <location>
        <begin position="151"/>
        <end position="174"/>
    </location>
</feature>
<dbReference type="EMBL" id="HBFR01041093">
    <property type="protein sequence ID" value="CAD8902804.1"/>
    <property type="molecule type" value="Transcribed_RNA"/>
</dbReference>
<dbReference type="AlphaFoldDB" id="A0A7S1C0Q3"/>
<keyword evidence="1" id="KW-0812">Transmembrane</keyword>
<dbReference type="PANTHER" id="PTHR36974:SF1">
    <property type="entry name" value="DOXX FAMILY MEMBRANE PROTEIN"/>
    <property type="match status" value="1"/>
</dbReference>
<feature type="chain" id="PRO_5030792097" evidence="2">
    <location>
        <begin position="17"/>
        <end position="261"/>
    </location>
</feature>
<accession>A0A7S1C0Q3</accession>
<dbReference type="PANTHER" id="PTHR36974">
    <property type="entry name" value="MEMBRANE PROTEIN-RELATED"/>
    <property type="match status" value="1"/>
</dbReference>
<evidence type="ECO:0000256" key="1">
    <source>
        <dbReference type="SAM" id="Phobius"/>
    </source>
</evidence>
<feature type="transmembrane region" description="Helical" evidence="1">
    <location>
        <begin position="186"/>
        <end position="206"/>
    </location>
</feature>
<protein>
    <submittedName>
        <fullName evidence="3">Uncharacterized protein</fullName>
    </submittedName>
</protein>
<feature type="transmembrane region" description="Helical" evidence="1">
    <location>
        <begin position="226"/>
        <end position="245"/>
    </location>
</feature>
<feature type="transmembrane region" description="Helical" evidence="1">
    <location>
        <begin position="108"/>
        <end position="131"/>
    </location>
</feature>
<evidence type="ECO:0000256" key="2">
    <source>
        <dbReference type="SAM" id="SignalP"/>
    </source>
</evidence>
<name>A0A7S1C0Q3_9STRA</name>
<proteinExistence type="predicted"/>
<sequence length="261" mass="27386">MRAIFQIILGASAAHAFRATTPVSSFRKQYTPRLVTIERTISGNTSLDAALYPVSGVDDLPVIQQQLIFLSAFAGLGVGTTSLSTVFNSVGGKFSDGLFNKWKSTWPILGLVYMAAGTAHFTVADAFVSIFPPIGTWGLWYLPGSPEFHVAWTGIAEFAGGTGLLAGAIGAALSSEDGPWGILKRISAGSLAALTVAVSPANFYMYSHGAIMVGAGPDGPVGLEFHAVRFVLQIILLSILVGIATDQDQGDGKVSSMMQKE</sequence>
<keyword evidence="1" id="KW-0472">Membrane</keyword>
<reference evidence="3" key="1">
    <citation type="submission" date="2021-01" db="EMBL/GenBank/DDBJ databases">
        <authorList>
            <person name="Corre E."/>
            <person name="Pelletier E."/>
            <person name="Niang G."/>
            <person name="Scheremetjew M."/>
            <person name="Finn R."/>
            <person name="Kale V."/>
            <person name="Holt S."/>
            <person name="Cochrane G."/>
            <person name="Meng A."/>
            <person name="Brown T."/>
            <person name="Cohen L."/>
        </authorList>
    </citation>
    <scope>NUCLEOTIDE SEQUENCE</scope>
    <source>
        <strain evidence="3">308</strain>
    </source>
</reference>
<gene>
    <name evidence="3" type="ORF">CHYS00102_LOCUS30023</name>
</gene>